<sequence>MRKPLQFLEIYQEQKTVDPQEQPHYQDQSPPGPLDNTSLVCKLRNLLMSLLTLLNVSIVIAICTFYQRVYGQRREEFENKSRITTKLILVEAFAVLNVYYLDISRKRRQNLGDTENQDMKFEAKVQKIKRIIYHDVTRDCCLRENINMDDYTKWGASSQDGKRLKQIINKSLKEMKKGIKPSIDYDINSKITPAVLNSIYQKLLAFQRYSTLKIIFNKMRLLNERGQDKQKLSEEDKNEIMIQLQKMKPRIIREVAQLYDVCIKGENPSVTIKKAFNKYFFDKTWYEEILKVYDEHYKQMAILINYGDKTKITQTDIDTIRSQNPMKTKDPQLGSKLIYQIIKSSESLSNETIEMITGKFKMNYVKPPKLYVLKLQRIKDKMAYALRSKLQNLQAKQQDESPSRYQSSAGPQTVKSQKSTSQRKDSNSSLNTIQPNKSQQNNQAQQSIEAYLAAKTRQSMAKRIFTQNQKYAAIFKSDRSSVKSKDQDNMSVKSGSTSNRPIEEERYPENESSYNSKIKTQNESSSNIGYTNIYTNTEGDENQSTNSDKKEVKMKIADQLKKMLEEERLKRQQERAKQ</sequence>
<feature type="compositionally biased region" description="Polar residues" evidence="1">
    <location>
        <begin position="489"/>
        <end position="500"/>
    </location>
</feature>
<feature type="compositionally biased region" description="Low complexity" evidence="1">
    <location>
        <begin position="434"/>
        <end position="445"/>
    </location>
</feature>
<evidence type="ECO:0000313" key="4">
    <source>
        <dbReference type="Proteomes" id="UP000039865"/>
    </source>
</evidence>
<dbReference type="EMBL" id="CCKQ01002481">
    <property type="protein sequence ID" value="CDW73572.1"/>
    <property type="molecule type" value="Genomic_DNA"/>
</dbReference>
<gene>
    <name evidence="3" type="primary">Contig9170.g9810</name>
    <name evidence="3" type="ORF">STYLEM_2555</name>
</gene>
<feature type="region of interest" description="Disordered" evidence="1">
    <location>
        <begin position="394"/>
        <end position="445"/>
    </location>
</feature>
<dbReference type="InParanoid" id="A0A077ZUL0"/>
<feature type="compositionally biased region" description="Polar residues" evidence="1">
    <location>
        <begin position="510"/>
        <end position="546"/>
    </location>
</feature>
<proteinExistence type="predicted"/>
<organism evidence="3 4">
    <name type="scientific">Stylonychia lemnae</name>
    <name type="common">Ciliate</name>
    <dbReference type="NCBI Taxonomy" id="5949"/>
    <lineage>
        <taxon>Eukaryota</taxon>
        <taxon>Sar</taxon>
        <taxon>Alveolata</taxon>
        <taxon>Ciliophora</taxon>
        <taxon>Intramacronucleata</taxon>
        <taxon>Spirotrichea</taxon>
        <taxon>Stichotrichia</taxon>
        <taxon>Sporadotrichida</taxon>
        <taxon>Oxytrichidae</taxon>
        <taxon>Stylonychinae</taxon>
        <taxon>Stylonychia</taxon>
    </lineage>
</organism>
<evidence type="ECO:0008006" key="5">
    <source>
        <dbReference type="Google" id="ProtNLM"/>
    </source>
</evidence>
<name>A0A077ZUL0_STYLE</name>
<feature type="compositionally biased region" description="Polar residues" evidence="1">
    <location>
        <begin position="403"/>
        <end position="420"/>
    </location>
</feature>
<feature type="compositionally biased region" description="Basic and acidic residues" evidence="1">
    <location>
        <begin position="478"/>
        <end position="488"/>
    </location>
</feature>
<reference evidence="3 4" key="1">
    <citation type="submission" date="2014-06" db="EMBL/GenBank/DDBJ databases">
        <authorList>
            <person name="Swart Estienne"/>
        </authorList>
    </citation>
    <scope>NUCLEOTIDE SEQUENCE [LARGE SCALE GENOMIC DNA]</scope>
    <source>
        <strain evidence="3 4">130c</strain>
    </source>
</reference>
<evidence type="ECO:0000313" key="3">
    <source>
        <dbReference type="EMBL" id="CDW73572.1"/>
    </source>
</evidence>
<keyword evidence="2" id="KW-0812">Transmembrane</keyword>
<feature type="transmembrane region" description="Helical" evidence="2">
    <location>
        <begin position="83"/>
        <end position="101"/>
    </location>
</feature>
<accession>A0A077ZUL0</accession>
<dbReference type="AlphaFoldDB" id="A0A077ZUL0"/>
<protein>
    <recommendedName>
        <fullName evidence="5">Transmembrane protein</fullName>
    </recommendedName>
</protein>
<evidence type="ECO:0000256" key="2">
    <source>
        <dbReference type="SAM" id="Phobius"/>
    </source>
</evidence>
<evidence type="ECO:0000256" key="1">
    <source>
        <dbReference type="SAM" id="MobiDB-lite"/>
    </source>
</evidence>
<keyword evidence="4" id="KW-1185">Reference proteome</keyword>
<dbReference type="Proteomes" id="UP000039865">
    <property type="component" value="Unassembled WGS sequence"/>
</dbReference>
<feature type="region of interest" description="Disordered" evidence="1">
    <location>
        <begin position="478"/>
        <end position="553"/>
    </location>
</feature>
<keyword evidence="2" id="KW-1133">Transmembrane helix</keyword>
<keyword evidence="2" id="KW-0472">Membrane</keyword>
<feature type="transmembrane region" description="Helical" evidence="2">
    <location>
        <begin position="46"/>
        <end position="71"/>
    </location>
</feature>